<keyword evidence="11 14" id="KW-0326">Glycosidase</keyword>
<comment type="subcellular location">
    <subcellularLocation>
        <location evidence="2">Secreted</location>
    </subcellularLocation>
</comment>
<proteinExistence type="inferred from homology"/>
<dbReference type="InterPro" id="IPR018371">
    <property type="entry name" value="Chitin-binding_1_CS"/>
</dbReference>
<protein>
    <recommendedName>
        <fullName evidence="4">chitinase</fullName>
        <ecNumber evidence="4">3.2.1.14</ecNumber>
    </recommendedName>
</protein>
<sequence>MGPSNNPRRWSSWSSVLGLVFISCSQLALGYPENHYQQLHAARRGHPEHHVRATNKSAVDDVSFLSNTAVSGLMGQLGAANSLAAAADEDYTCGPGKDCSNGACCGVDGWCGYGPKYCGDGCQSNCDAKAACGEYAEEPGTTCPLNVCCSEFGFCGTAHDFCKPGCQSNCEQPKPDTGGSNTQTRIVGYWETWNLDHPCGTMNPSEIPVQALTHLNVAFGYIDKDFRVTNMDGVSTNMYRSAANLKSKNPNLKVMIALGGWTFSDPGPWQDIFPSLASSPENRATFITNLLGFFSEYGYDGVDFDWEYPGADDRGGSEGDGENFTALVKELREAIDASGHEYLITFTAPSSYWYLRHFDLKNMVAYVDWINLMSYDLHGTWDSSNPIGSQVLAHTNLTEIDLALNLFWRVDIDPAKIVLGLGFYGRSFELESTSCWKPGCKFSGPGAAGECTNTPGILSYREIMNVLAKTGAKAHLDEEAAVKYLIYGGNNWISYDDADTFQLKIDYANKMGLGGLMVWAIDQDDNRLTALSAITDSSLASDDRVPFTLVDLKRLFPTEDLPPEDTNPRYGLVNFGGDANIGETDPSKTGFGFFLVAGESHAVSKLRRREGEPEPFAFLDCPAGVMSQSDDKVQTARVVCLSEDVEGCFRVMERGVEGTVVEMPENCAPDTFARAVSLNASDDQSLPSHLEGKATSAVFDFSFDYNFKLVRKDSEKTSIRLDYASIPGYWDGLVDSDGVQSSSGENLRKRFFSQEVVDWNEKFGSLSLEQREQITVKEDLTQPMYWDSINGCSVNGELFAEGLGAYMEGGIEAQFEYGFSLLAYIQDGELHITQTAGMLFVQGEIDLNFVIGGIGQFDVANAHNDNPAWYKGEKKPLGGQSVYADGMKGWANYRPYIMVDYMLATRNGSEDGSFVNSQVGFNGILGARMKSPVGPIVGTFPDIENSDSLEDIPSPKISIPQTNIIYGNIHGPDVATITMSCYVSLGIDIDFGVMDGDSEIDFEGPDISIRSENTAQFTSEGLSVGTCVDYETSSTTRAQVRDGGTVGHPWPEDDFYTVHSEAVTPDEGHCYPNAETKRWLSERDEGRKPTDDYTELAARADGKLPGWGWAAGAALVPGMIFKGSDFSRGAPIIEDFDEKIRCKECMTCTKLGDEGDKAKCCGCACMDMIWGFSDIPVCEQCSYPDVGVWPSGAGASTARTSKALPIEGRLEDNDGLVVSPMATQVGVGGKPVKVCGTSFTTRKPYRYPAFPADASKQWDGVDNGMWDPISRYWGNTSASCADWNVDALQTADTHYPQNAPVRANYQTEHVFEAQLIGDFFSQWLEEGAINNQRPTPVNPEQKFACDETEEYVLNRVVWDTPGQGLQPFVYYLMAEIGSETHLDRSKAVDPRKYQAMPVEEQLLAIKEMGMTFSYMNKVEVWDMFCATYEGIYDKMGEFDEWYTVSSTKLRRLFIVWT</sequence>
<dbReference type="PROSITE" id="PS51910">
    <property type="entry name" value="GH18_2"/>
    <property type="match status" value="1"/>
</dbReference>
<feature type="disulfide bond" evidence="13">
    <location>
        <begin position="148"/>
        <end position="162"/>
    </location>
</feature>
<evidence type="ECO:0000313" key="18">
    <source>
        <dbReference type="EMBL" id="KAK7743716.1"/>
    </source>
</evidence>
<evidence type="ECO:0000256" key="3">
    <source>
        <dbReference type="ARBA" id="ARBA00008682"/>
    </source>
</evidence>
<feature type="disulfide bond" evidence="13">
    <location>
        <begin position="99"/>
        <end position="111"/>
    </location>
</feature>
<dbReference type="Pfam" id="PF00187">
    <property type="entry name" value="Chitin_bind_1"/>
    <property type="match status" value="1"/>
</dbReference>
<keyword evidence="19" id="KW-1185">Reference proteome</keyword>
<dbReference type="PROSITE" id="PS00026">
    <property type="entry name" value="CHIT_BIND_I_1"/>
    <property type="match status" value="1"/>
</dbReference>
<evidence type="ECO:0000256" key="12">
    <source>
        <dbReference type="ARBA" id="ARBA00023326"/>
    </source>
</evidence>
<evidence type="ECO:0000256" key="5">
    <source>
        <dbReference type="ARBA" id="ARBA00022525"/>
    </source>
</evidence>
<evidence type="ECO:0000256" key="7">
    <source>
        <dbReference type="ARBA" id="ARBA00022801"/>
    </source>
</evidence>
<dbReference type="InterPro" id="IPR017853">
    <property type="entry name" value="GH"/>
</dbReference>
<dbReference type="EC" id="3.2.1.14" evidence="4"/>
<evidence type="ECO:0000313" key="19">
    <source>
        <dbReference type="Proteomes" id="UP001320420"/>
    </source>
</evidence>
<dbReference type="InterPro" id="IPR001579">
    <property type="entry name" value="Glyco_hydro_18_chit_AS"/>
</dbReference>
<evidence type="ECO:0000256" key="15">
    <source>
        <dbReference type="SAM" id="SignalP"/>
    </source>
</evidence>
<keyword evidence="9 13" id="KW-1015">Disulfide bond</keyword>
<dbReference type="CDD" id="cd00035">
    <property type="entry name" value="ChtBD1"/>
    <property type="match status" value="1"/>
</dbReference>
<feature type="disulfide bond" evidence="13">
    <location>
        <begin position="166"/>
        <end position="170"/>
    </location>
</feature>
<dbReference type="PANTHER" id="PTHR11177:SF397">
    <property type="entry name" value="CHITINASE"/>
    <property type="match status" value="1"/>
</dbReference>
<feature type="domain" description="Chitin-binding type-1" evidence="16">
    <location>
        <begin position="129"/>
        <end position="172"/>
    </location>
</feature>
<evidence type="ECO:0000256" key="2">
    <source>
        <dbReference type="ARBA" id="ARBA00004613"/>
    </source>
</evidence>
<feature type="disulfide bond" evidence="13">
    <location>
        <begin position="122"/>
        <end position="126"/>
    </location>
</feature>
<dbReference type="InterPro" id="IPR036861">
    <property type="entry name" value="Endochitinase-like_sf"/>
</dbReference>
<dbReference type="SMART" id="SM00270">
    <property type="entry name" value="ChtBD1"/>
    <property type="match status" value="2"/>
</dbReference>
<evidence type="ECO:0000256" key="9">
    <source>
        <dbReference type="ARBA" id="ARBA00023157"/>
    </source>
</evidence>
<dbReference type="Gene3D" id="3.30.60.10">
    <property type="entry name" value="Endochitinase-like"/>
    <property type="match status" value="2"/>
</dbReference>
<evidence type="ECO:0000259" key="16">
    <source>
        <dbReference type="PROSITE" id="PS50941"/>
    </source>
</evidence>
<gene>
    <name evidence="18" type="ORF">SLS62_010495</name>
</gene>
<evidence type="ECO:0000256" key="1">
    <source>
        <dbReference type="ARBA" id="ARBA00000822"/>
    </source>
</evidence>
<dbReference type="GO" id="GO:0008061">
    <property type="term" value="F:chitin binding"/>
    <property type="evidence" value="ECO:0007669"/>
    <property type="project" value="UniProtKB-UniRule"/>
</dbReference>
<evidence type="ECO:0000256" key="13">
    <source>
        <dbReference type="PROSITE-ProRule" id="PRU00261"/>
    </source>
</evidence>
<evidence type="ECO:0000256" key="14">
    <source>
        <dbReference type="RuleBase" id="RU000489"/>
    </source>
</evidence>
<keyword evidence="7 14" id="KW-0378">Hydrolase</keyword>
<comment type="caution">
    <text evidence="18">The sequence shown here is derived from an EMBL/GenBank/DDBJ whole genome shotgun (WGS) entry which is preliminary data.</text>
</comment>
<keyword evidence="15" id="KW-0732">Signal</keyword>
<reference evidence="18 19" key="1">
    <citation type="submission" date="2024-02" db="EMBL/GenBank/DDBJ databases">
        <title>De novo assembly and annotation of 12 fungi associated with fruit tree decline syndrome in Ontario, Canada.</title>
        <authorList>
            <person name="Sulman M."/>
            <person name="Ellouze W."/>
            <person name="Ilyukhin E."/>
        </authorList>
    </citation>
    <scope>NUCLEOTIDE SEQUENCE [LARGE SCALE GENOMIC DNA]</scope>
    <source>
        <strain evidence="18 19">M11/M66-122</strain>
    </source>
</reference>
<comment type="catalytic activity">
    <reaction evidence="1">
        <text>Random endo-hydrolysis of N-acetyl-beta-D-glucosaminide (1-&gt;4)-beta-linkages in chitin and chitodextrins.</text>
        <dbReference type="EC" id="3.2.1.14"/>
    </reaction>
</comment>
<keyword evidence="12" id="KW-0624">Polysaccharide degradation</keyword>
<dbReference type="Pfam" id="PF00704">
    <property type="entry name" value="Glyco_hydro_18"/>
    <property type="match status" value="1"/>
</dbReference>
<evidence type="ECO:0000256" key="4">
    <source>
        <dbReference type="ARBA" id="ARBA00012729"/>
    </source>
</evidence>
<evidence type="ECO:0000256" key="6">
    <source>
        <dbReference type="ARBA" id="ARBA00022669"/>
    </source>
</evidence>
<dbReference type="GO" id="GO:0006032">
    <property type="term" value="P:chitin catabolic process"/>
    <property type="evidence" value="ECO:0007669"/>
    <property type="project" value="UniProtKB-KW"/>
</dbReference>
<accession>A0AAN9UBC6</accession>
<dbReference type="PROSITE" id="PS01095">
    <property type="entry name" value="GH18_1"/>
    <property type="match status" value="1"/>
</dbReference>
<keyword evidence="10" id="KW-0119">Carbohydrate metabolism</keyword>
<dbReference type="Proteomes" id="UP001320420">
    <property type="component" value="Unassembled WGS sequence"/>
</dbReference>
<dbReference type="EMBL" id="JAKJXP020000131">
    <property type="protein sequence ID" value="KAK7743716.1"/>
    <property type="molecule type" value="Genomic_DNA"/>
</dbReference>
<evidence type="ECO:0000259" key="17">
    <source>
        <dbReference type="PROSITE" id="PS51910"/>
    </source>
</evidence>
<evidence type="ECO:0000256" key="11">
    <source>
        <dbReference type="ARBA" id="ARBA00023295"/>
    </source>
</evidence>
<dbReference type="InterPro" id="IPR050314">
    <property type="entry name" value="Glycosyl_Hydrlase_18"/>
</dbReference>
<keyword evidence="5" id="KW-0964">Secreted</keyword>
<dbReference type="Gene3D" id="3.20.20.80">
    <property type="entry name" value="Glycosidases"/>
    <property type="match status" value="1"/>
</dbReference>
<feature type="disulfide bond" evidence="13">
    <location>
        <begin position="104"/>
        <end position="118"/>
    </location>
</feature>
<dbReference type="PROSITE" id="PS50941">
    <property type="entry name" value="CHIT_BIND_I_2"/>
    <property type="match status" value="2"/>
</dbReference>
<dbReference type="FunFam" id="3.10.50.10:FF:000001">
    <property type="entry name" value="Chitinase 3-like 1"/>
    <property type="match status" value="1"/>
</dbReference>
<comment type="caution">
    <text evidence="13">Lacks conserved residue(s) required for the propagation of feature annotation.</text>
</comment>
<dbReference type="SUPFAM" id="SSF57016">
    <property type="entry name" value="Plant lectins/antimicrobial peptides"/>
    <property type="match status" value="2"/>
</dbReference>
<dbReference type="InterPro" id="IPR001002">
    <property type="entry name" value="Chitin-bd_1"/>
</dbReference>
<organism evidence="18 19">
    <name type="scientific">Diatrype stigma</name>
    <dbReference type="NCBI Taxonomy" id="117547"/>
    <lineage>
        <taxon>Eukaryota</taxon>
        <taxon>Fungi</taxon>
        <taxon>Dikarya</taxon>
        <taxon>Ascomycota</taxon>
        <taxon>Pezizomycotina</taxon>
        <taxon>Sordariomycetes</taxon>
        <taxon>Xylariomycetidae</taxon>
        <taxon>Xylariales</taxon>
        <taxon>Diatrypaceae</taxon>
        <taxon>Diatrype</taxon>
    </lineage>
</organism>
<name>A0AAN9UBC6_9PEZI</name>
<dbReference type="CDD" id="cd06922">
    <property type="entry name" value="ChtBD1_GH18_1"/>
    <property type="match status" value="1"/>
</dbReference>
<evidence type="ECO:0000256" key="8">
    <source>
        <dbReference type="ARBA" id="ARBA00023024"/>
    </source>
</evidence>
<evidence type="ECO:0000256" key="10">
    <source>
        <dbReference type="ARBA" id="ARBA00023277"/>
    </source>
</evidence>
<feature type="domain" description="Chitin-binding type-1" evidence="16">
    <location>
        <begin position="90"/>
        <end position="128"/>
    </location>
</feature>
<feature type="disulfide bond" evidence="13">
    <location>
        <begin position="143"/>
        <end position="155"/>
    </location>
</feature>
<comment type="similarity">
    <text evidence="3">Belongs to the glycosyl hydrolase 18 family. Chitinase class V subfamily.</text>
</comment>
<dbReference type="PANTHER" id="PTHR11177">
    <property type="entry name" value="CHITINASE"/>
    <property type="match status" value="1"/>
</dbReference>
<feature type="signal peptide" evidence="15">
    <location>
        <begin position="1"/>
        <end position="30"/>
    </location>
</feature>
<dbReference type="SUPFAM" id="SSF54556">
    <property type="entry name" value="Chitinase insertion domain"/>
    <property type="match status" value="1"/>
</dbReference>
<dbReference type="GO" id="GO:0005576">
    <property type="term" value="C:extracellular region"/>
    <property type="evidence" value="ECO:0007669"/>
    <property type="project" value="UniProtKB-SubCell"/>
</dbReference>
<dbReference type="InterPro" id="IPR029070">
    <property type="entry name" value="Chitinase_insertion_sf"/>
</dbReference>
<dbReference type="Gene3D" id="3.10.50.10">
    <property type="match status" value="1"/>
</dbReference>
<feature type="domain" description="GH18" evidence="17">
    <location>
        <begin position="184"/>
        <end position="541"/>
    </location>
</feature>
<dbReference type="SUPFAM" id="SSF51445">
    <property type="entry name" value="(Trans)glycosidases"/>
    <property type="match status" value="1"/>
</dbReference>
<keyword evidence="8" id="KW-0146">Chitin degradation</keyword>
<dbReference type="GO" id="GO:0008843">
    <property type="term" value="F:endochitinase activity"/>
    <property type="evidence" value="ECO:0007669"/>
    <property type="project" value="UniProtKB-EC"/>
</dbReference>
<dbReference type="GO" id="GO:0000272">
    <property type="term" value="P:polysaccharide catabolic process"/>
    <property type="evidence" value="ECO:0007669"/>
    <property type="project" value="UniProtKB-KW"/>
</dbReference>
<dbReference type="SMART" id="SM00636">
    <property type="entry name" value="Glyco_18"/>
    <property type="match status" value="1"/>
</dbReference>
<keyword evidence="6 13" id="KW-0147">Chitin-binding</keyword>
<dbReference type="InterPro" id="IPR001223">
    <property type="entry name" value="Glyco_hydro18_cat"/>
</dbReference>
<feature type="chain" id="PRO_5042873111" description="chitinase" evidence="15">
    <location>
        <begin position="31"/>
        <end position="1457"/>
    </location>
</feature>
<dbReference type="InterPro" id="IPR011583">
    <property type="entry name" value="Chitinase_II/V-like_cat"/>
</dbReference>